<dbReference type="EMBL" id="JAUUTY010000004">
    <property type="protein sequence ID" value="KAK1647533.1"/>
    <property type="molecule type" value="Genomic_DNA"/>
</dbReference>
<evidence type="ECO:0000313" key="3">
    <source>
        <dbReference type="Proteomes" id="UP001231189"/>
    </source>
</evidence>
<accession>A0AAD8SA41</accession>
<keyword evidence="3" id="KW-1185">Reference proteome</keyword>
<dbReference type="Proteomes" id="UP001231189">
    <property type="component" value="Unassembled WGS sequence"/>
</dbReference>
<protein>
    <recommendedName>
        <fullName evidence="4">Reverse transcriptase Ty1/copia-type domain-containing protein</fullName>
    </recommendedName>
</protein>
<reference evidence="2" key="1">
    <citation type="submission" date="2023-07" db="EMBL/GenBank/DDBJ databases">
        <title>A chromosome-level genome assembly of Lolium multiflorum.</title>
        <authorList>
            <person name="Chen Y."/>
            <person name="Copetti D."/>
            <person name="Kolliker R."/>
            <person name="Studer B."/>
        </authorList>
    </citation>
    <scope>NUCLEOTIDE SEQUENCE</scope>
    <source>
        <strain evidence="2">02402/16</strain>
        <tissue evidence="2">Leaf</tissue>
    </source>
</reference>
<organism evidence="2 3">
    <name type="scientific">Lolium multiflorum</name>
    <name type="common">Italian ryegrass</name>
    <name type="synonym">Lolium perenne subsp. multiflorum</name>
    <dbReference type="NCBI Taxonomy" id="4521"/>
    <lineage>
        <taxon>Eukaryota</taxon>
        <taxon>Viridiplantae</taxon>
        <taxon>Streptophyta</taxon>
        <taxon>Embryophyta</taxon>
        <taxon>Tracheophyta</taxon>
        <taxon>Spermatophyta</taxon>
        <taxon>Magnoliopsida</taxon>
        <taxon>Liliopsida</taxon>
        <taxon>Poales</taxon>
        <taxon>Poaceae</taxon>
        <taxon>BOP clade</taxon>
        <taxon>Pooideae</taxon>
        <taxon>Poodae</taxon>
        <taxon>Poeae</taxon>
        <taxon>Poeae Chloroplast Group 2 (Poeae type)</taxon>
        <taxon>Loliodinae</taxon>
        <taxon>Loliinae</taxon>
        <taxon>Lolium</taxon>
    </lineage>
</organism>
<comment type="caution">
    <text evidence="2">The sequence shown here is derived from an EMBL/GenBank/DDBJ whole genome shotgun (WGS) entry which is preliminary data.</text>
</comment>
<gene>
    <name evidence="2" type="ORF">QYE76_065338</name>
</gene>
<evidence type="ECO:0000256" key="1">
    <source>
        <dbReference type="SAM" id="MobiDB-lite"/>
    </source>
</evidence>
<evidence type="ECO:0008006" key="4">
    <source>
        <dbReference type="Google" id="ProtNLM"/>
    </source>
</evidence>
<proteinExistence type="predicted"/>
<dbReference type="AlphaFoldDB" id="A0AAD8SA41"/>
<evidence type="ECO:0000313" key="2">
    <source>
        <dbReference type="EMBL" id="KAK1647533.1"/>
    </source>
</evidence>
<sequence length="389" mass="44343">MSMMGEMKFFLGFEIKQMREGTFINQAKYLQDMLKRFKMTELKGVATPMVTKCHLALDPNGKEVDQKIRRAGLSGPRASRIIRPGRIIRPSGTPDYPAWSFIAAAVLIQSIMSRLLPTYSSGSRGTRRRSRHDRSSNEFAPNAPRKSTTTRWKNKATRENYKSMDIVSYAAIRMKNWYEHVERDDEIEGKRFWCLEQEFIYKDIYEPMRKVRPMQAINVDDLAVNDYFEDAIWVTAIKKDDERTMEWMSGSTHCVATLRRFASILGLPAAGGNRLHGPQKTDKNVLFHLYDSSGVVGTTKGLLPIYSQVLRFLRATIAPSGGNNDALCGALVDLLHLSLKCARDSNEDQDFSLDVMNFIFNEIHDAMVSRTTMPYAPYIQLLINNSVKT</sequence>
<feature type="region of interest" description="Disordered" evidence="1">
    <location>
        <begin position="119"/>
        <end position="154"/>
    </location>
</feature>
<name>A0AAD8SA41_LOLMU</name>